<sequence>MTRETQIAEDAALWVNRLDQPAIDTSASRAFDAWMAVDVAHRDKFTDLQALWHSDALIEALRQTVTASATSDLVTPSVTAPPWRKPVVWLTTTACALAATLVMLIPSLSPATYRTGIGNGRSIVLADGSQVALSGNSELRVRVLPWQRVATLVRGEAFFDVAHERWRPFLVRSGDTSVAVLGTAFNVDRQDATRTAVEVYRGAVALDAGQSDNLVLRKGDRARVVDDRITTQAPNPAAGATAAARPDWTAGWFEASDVPLSVLIAKVQRHSAKPIRLRDPALAALPVSGRFRVSNPARALNAIRGAYALDIRYGRSAILIAPSRADQGS</sequence>
<evidence type="ECO:0000313" key="3">
    <source>
        <dbReference type="EMBL" id="MFC3581905.1"/>
    </source>
</evidence>
<gene>
    <name evidence="3" type="ORF">ACFONA_17175</name>
</gene>
<reference evidence="4" key="1">
    <citation type="journal article" date="2019" name="Int. J. Syst. Evol. Microbiol.">
        <title>The Global Catalogue of Microorganisms (GCM) 10K type strain sequencing project: providing services to taxonomists for standard genome sequencing and annotation.</title>
        <authorList>
            <consortium name="The Broad Institute Genomics Platform"/>
            <consortium name="The Broad Institute Genome Sequencing Center for Infectious Disease"/>
            <person name="Wu L."/>
            <person name="Ma J."/>
        </authorList>
    </citation>
    <scope>NUCLEOTIDE SEQUENCE [LARGE SCALE GENOMIC DNA]</scope>
    <source>
        <strain evidence="4">KCTC 42739</strain>
    </source>
</reference>
<proteinExistence type="predicted"/>
<evidence type="ECO:0000256" key="1">
    <source>
        <dbReference type="SAM" id="Phobius"/>
    </source>
</evidence>
<keyword evidence="1" id="KW-0812">Transmembrane</keyword>
<dbReference type="RefSeq" id="WP_261294673.1">
    <property type="nucleotide sequence ID" value="NZ_JANQBK010000009.1"/>
</dbReference>
<feature type="transmembrane region" description="Helical" evidence="1">
    <location>
        <begin position="87"/>
        <end position="105"/>
    </location>
</feature>
<evidence type="ECO:0000259" key="2">
    <source>
        <dbReference type="Pfam" id="PF04773"/>
    </source>
</evidence>
<dbReference type="Pfam" id="PF04773">
    <property type="entry name" value="FecR"/>
    <property type="match status" value="1"/>
</dbReference>
<dbReference type="InterPro" id="IPR006860">
    <property type="entry name" value="FecR"/>
</dbReference>
<organism evidence="3 4">
    <name type="scientific">Sphingomonas hylomeconis</name>
    <dbReference type="NCBI Taxonomy" id="1395958"/>
    <lineage>
        <taxon>Bacteria</taxon>
        <taxon>Pseudomonadati</taxon>
        <taxon>Pseudomonadota</taxon>
        <taxon>Alphaproteobacteria</taxon>
        <taxon>Sphingomonadales</taxon>
        <taxon>Sphingomonadaceae</taxon>
        <taxon>Sphingomonas</taxon>
    </lineage>
</organism>
<feature type="domain" description="FecR protein" evidence="2">
    <location>
        <begin position="112"/>
        <end position="204"/>
    </location>
</feature>
<keyword evidence="1" id="KW-0472">Membrane</keyword>
<dbReference type="Gene3D" id="2.60.120.1440">
    <property type="match status" value="1"/>
</dbReference>
<dbReference type="EMBL" id="JBHRXP010000009">
    <property type="protein sequence ID" value="MFC3581905.1"/>
    <property type="molecule type" value="Genomic_DNA"/>
</dbReference>
<dbReference type="PANTHER" id="PTHR30273">
    <property type="entry name" value="PERIPLASMIC SIGNAL SENSOR AND SIGMA FACTOR ACTIVATOR FECR-RELATED"/>
    <property type="match status" value="1"/>
</dbReference>
<accession>A0ABV7T2N4</accession>
<dbReference type="InterPro" id="IPR012373">
    <property type="entry name" value="Ferrdict_sens_TM"/>
</dbReference>
<dbReference type="PANTHER" id="PTHR30273:SF2">
    <property type="entry name" value="PROTEIN FECR"/>
    <property type="match status" value="1"/>
</dbReference>
<comment type="caution">
    <text evidence="3">The sequence shown here is derived from an EMBL/GenBank/DDBJ whole genome shotgun (WGS) entry which is preliminary data.</text>
</comment>
<dbReference type="Proteomes" id="UP001595713">
    <property type="component" value="Unassembled WGS sequence"/>
</dbReference>
<keyword evidence="1" id="KW-1133">Transmembrane helix</keyword>
<keyword evidence="4" id="KW-1185">Reference proteome</keyword>
<name>A0ABV7T2N4_9SPHN</name>
<dbReference type="PIRSF" id="PIRSF018266">
    <property type="entry name" value="FecR"/>
    <property type="match status" value="1"/>
</dbReference>
<evidence type="ECO:0000313" key="4">
    <source>
        <dbReference type="Proteomes" id="UP001595713"/>
    </source>
</evidence>
<protein>
    <submittedName>
        <fullName evidence="3">FecR family protein</fullName>
    </submittedName>
</protein>